<dbReference type="AlphaFoldDB" id="A0A1L8TJK8"/>
<dbReference type="Proteomes" id="UP000516696">
    <property type="component" value="Chromosome"/>
</dbReference>
<dbReference type="OrthoDB" id="2187530at2"/>
<protein>
    <submittedName>
        <fullName evidence="1">DNA-binding protein</fullName>
    </submittedName>
</protein>
<organism evidence="2 3">
    <name type="scientific">Enterococcus gallinarum</name>
    <dbReference type="NCBI Taxonomy" id="1353"/>
    <lineage>
        <taxon>Bacteria</taxon>
        <taxon>Bacillati</taxon>
        <taxon>Bacillota</taxon>
        <taxon>Bacilli</taxon>
        <taxon>Lactobacillales</taxon>
        <taxon>Enterococcaceae</taxon>
        <taxon>Enterococcus</taxon>
    </lineage>
</organism>
<reference evidence="2 3" key="1">
    <citation type="submission" date="2018-06" db="EMBL/GenBank/DDBJ databases">
        <authorList>
            <consortium name="Pathogen Informatics"/>
            <person name="Doyle S."/>
        </authorList>
    </citation>
    <scope>NUCLEOTIDE SEQUENCE [LARGE SCALE GENOMIC DNA]</scope>
    <source>
        <strain evidence="2 3">NCTC12360</strain>
    </source>
</reference>
<gene>
    <name evidence="1" type="ORF">EGM181_03180</name>
    <name evidence="2" type="ORF">NCTC12360_01923</name>
</gene>
<sequence length="91" mass="10731">MKIEISLEDNSEIIEVLTEQILQRIEEQSTKFSSVNDLPPYPNRKQVKKRLRIGDDRLNQWIASGLKVIPFGKEARFDRDDIKDFLHHLKV</sequence>
<dbReference type="GO" id="GO:0003677">
    <property type="term" value="F:DNA binding"/>
    <property type="evidence" value="ECO:0007669"/>
    <property type="project" value="UniProtKB-KW"/>
</dbReference>
<evidence type="ECO:0000313" key="4">
    <source>
        <dbReference type="Proteomes" id="UP000516696"/>
    </source>
</evidence>
<evidence type="ECO:0000313" key="1">
    <source>
        <dbReference type="EMBL" id="QOG26334.1"/>
    </source>
</evidence>
<evidence type="ECO:0000313" key="3">
    <source>
        <dbReference type="Proteomes" id="UP000254807"/>
    </source>
</evidence>
<name>A0A1L8TJK8_ENTGA</name>
<dbReference type="Proteomes" id="UP000254807">
    <property type="component" value="Unassembled WGS sequence"/>
</dbReference>
<dbReference type="EMBL" id="CP050485">
    <property type="protein sequence ID" value="QOG26334.1"/>
    <property type="molecule type" value="Genomic_DNA"/>
</dbReference>
<dbReference type="EMBL" id="UFYW01000001">
    <property type="protein sequence ID" value="STD83456.1"/>
    <property type="molecule type" value="Genomic_DNA"/>
</dbReference>
<keyword evidence="3" id="KW-1185">Reference proteome</keyword>
<evidence type="ECO:0000313" key="2">
    <source>
        <dbReference type="EMBL" id="STD83456.1"/>
    </source>
</evidence>
<dbReference type="RefSeq" id="WP_002405442.1">
    <property type="nucleotide sequence ID" value="NZ_CP050485.1"/>
</dbReference>
<proteinExistence type="predicted"/>
<accession>A0A1L8TJK8</accession>
<reference evidence="1 4" key="2">
    <citation type="submission" date="2020-03" db="EMBL/GenBank/DDBJ databases">
        <title>Characterization of ganglioside-mimicking enterococci.</title>
        <authorList>
            <person name="Patry R.T."/>
            <person name="Nothaft H."/>
            <person name="Bridger R."/>
            <person name="Shajahan A."/>
            <person name="Huynh S."/>
            <person name="Sanchez S."/>
            <person name="Azadi P."/>
            <person name="Cooper K."/>
            <person name="Miller W.G."/>
            <person name="Parker C.T."/>
            <person name="Wells L."/>
            <person name="Szymanski C.M."/>
        </authorList>
    </citation>
    <scope>NUCLEOTIDE SEQUENCE [LARGE SCALE GENOMIC DNA]</scope>
    <source>
        <strain evidence="1 4">EGM181</strain>
    </source>
</reference>
<keyword evidence="1" id="KW-0238">DNA-binding</keyword>